<accession>U4KY88</accession>
<feature type="domain" description="Rhodopsin" evidence="8">
    <location>
        <begin position="77"/>
        <end position="278"/>
    </location>
</feature>
<dbReference type="OMA" id="ACDWRWQ"/>
<evidence type="ECO:0000313" key="9">
    <source>
        <dbReference type="EMBL" id="CCX06936.1"/>
    </source>
</evidence>
<evidence type="ECO:0000256" key="3">
    <source>
        <dbReference type="ARBA" id="ARBA00022989"/>
    </source>
</evidence>
<organism evidence="9 10">
    <name type="scientific">Pyronema omphalodes (strain CBS 100304)</name>
    <name type="common">Pyronema confluens</name>
    <dbReference type="NCBI Taxonomy" id="1076935"/>
    <lineage>
        <taxon>Eukaryota</taxon>
        <taxon>Fungi</taxon>
        <taxon>Dikarya</taxon>
        <taxon>Ascomycota</taxon>
        <taxon>Pezizomycotina</taxon>
        <taxon>Pezizomycetes</taxon>
        <taxon>Pezizales</taxon>
        <taxon>Pyronemataceae</taxon>
        <taxon>Pyronema</taxon>
    </lineage>
</organism>
<evidence type="ECO:0000256" key="6">
    <source>
        <dbReference type="SAM" id="MobiDB-lite"/>
    </source>
</evidence>
<evidence type="ECO:0000313" key="10">
    <source>
        <dbReference type="Proteomes" id="UP000018144"/>
    </source>
</evidence>
<dbReference type="InterPro" id="IPR052337">
    <property type="entry name" value="SAT4-like"/>
</dbReference>
<evidence type="ECO:0000256" key="4">
    <source>
        <dbReference type="ARBA" id="ARBA00023136"/>
    </source>
</evidence>
<dbReference type="PANTHER" id="PTHR33048:SF47">
    <property type="entry name" value="INTEGRAL MEMBRANE PROTEIN-RELATED"/>
    <property type="match status" value="1"/>
</dbReference>
<feature type="transmembrane region" description="Helical" evidence="7">
    <location>
        <begin position="92"/>
        <end position="116"/>
    </location>
</feature>
<dbReference type="PANTHER" id="PTHR33048">
    <property type="entry name" value="PTH11-LIKE INTEGRAL MEMBRANE PROTEIN (AFU_ORTHOLOGUE AFUA_5G11245)"/>
    <property type="match status" value="1"/>
</dbReference>
<feature type="transmembrane region" description="Helical" evidence="7">
    <location>
        <begin position="211"/>
        <end position="234"/>
    </location>
</feature>
<keyword evidence="2 7" id="KW-0812">Transmembrane</keyword>
<comment type="similarity">
    <text evidence="5">Belongs to the SAT4 family.</text>
</comment>
<feature type="compositionally biased region" description="Polar residues" evidence="6">
    <location>
        <begin position="313"/>
        <end position="325"/>
    </location>
</feature>
<feature type="transmembrane region" description="Helical" evidence="7">
    <location>
        <begin position="171"/>
        <end position="199"/>
    </location>
</feature>
<sequence>MVSPEGVISIKVITGAFTLACVTLRYFILRRSSPELSLRSNLSHFALFTACLFDFTATGLSAWVLVQEIKMSKYYSGDELDMRMVTPKNSEVFFYSHLMYYLAICIIKAGYLLFYAELYKRAKTARKIALHVATSIWAVSNIVGILVIFFWCHPVKDNWNPATTNKRCPTLFAVPPLVILGVMNIASDFAILVVPILLVSTLKVNRLEKRALFIIFLIGGISIASSLVRLVIIADLLDNPMTQYRWSTLHVYMLWSHAEVFFGVLAFTLPGFRYLLSKWLGKRNGLSGHSHSHSGHGTELGGGVRRSRDVDSYVSQSQESLTQKSVDTEGAAGGRVRSMD</sequence>
<dbReference type="EMBL" id="HF935323">
    <property type="protein sequence ID" value="CCX06936.1"/>
    <property type="molecule type" value="Genomic_DNA"/>
</dbReference>
<feature type="region of interest" description="Disordered" evidence="6">
    <location>
        <begin position="313"/>
        <end position="340"/>
    </location>
</feature>
<dbReference type="STRING" id="1076935.U4KY88"/>
<gene>
    <name evidence="9" type="ORF">PCON_06523</name>
</gene>
<name>U4KY88_PYROM</name>
<comment type="subcellular location">
    <subcellularLocation>
        <location evidence="1">Membrane</location>
        <topology evidence="1">Multi-pass membrane protein</topology>
    </subcellularLocation>
</comment>
<evidence type="ECO:0000256" key="7">
    <source>
        <dbReference type="SAM" id="Phobius"/>
    </source>
</evidence>
<protein>
    <recommendedName>
        <fullName evidence="8">Rhodopsin domain-containing protein</fullName>
    </recommendedName>
</protein>
<dbReference type="Pfam" id="PF20684">
    <property type="entry name" value="Fung_rhodopsin"/>
    <property type="match status" value="1"/>
</dbReference>
<feature type="transmembrane region" description="Helical" evidence="7">
    <location>
        <begin position="128"/>
        <end position="151"/>
    </location>
</feature>
<reference evidence="9 10" key="1">
    <citation type="journal article" date="2013" name="PLoS Genet.">
        <title>The genome and development-dependent transcriptomes of Pyronema confluens: a window into fungal evolution.</title>
        <authorList>
            <person name="Traeger S."/>
            <person name="Altegoer F."/>
            <person name="Freitag M."/>
            <person name="Gabaldon T."/>
            <person name="Kempken F."/>
            <person name="Kumar A."/>
            <person name="Marcet-Houben M."/>
            <person name="Poggeler S."/>
            <person name="Stajich J.E."/>
            <person name="Nowrousian M."/>
        </authorList>
    </citation>
    <scope>NUCLEOTIDE SEQUENCE [LARGE SCALE GENOMIC DNA]</scope>
    <source>
        <strain evidence="10">CBS 100304</strain>
        <tissue evidence="9">Vegetative mycelium</tissue>
    </source>
</reference>
<proteinExistence type="inferred from homology"/>
<evidence type="ECO:0000256" key="5">
    <source>
        <dbReference type="ARBA" id="ARBA00038359"/>
    </source>
</evidence>
<keyword evidence="4 7" id="KW-0472">Membrane</keyword>
<dbReference type="Proteomes" id="UP000018144">
    <property type="component" value="Unassembled WGS sequence"/>
</dbReference>
<feature type="transmembrane region" description="Helical" evidence="7">
    <location>
        <begin position="254"/>
        <end position="276"/>
    </location>
</feature>
<keyword evidence="10" id="KW-1185">Reference proteome</keyword>
<evidence type="ECO:0000259" key="8">
    <source>
        <dbReference type="Pfam" id="PF20684"/>
    </source>
</evidence>
<dbReference type="GO" id="GO:0016020">
    <property type="term" value="C:membrane"/>
    <property type="evidence" value="ECO:0007669"/>
    <property type="project" value="UniProtKB-SubCell"/>
</dbReference>
<keyword evidence="3 7" id="KW-1133">Transmembrane helix</keyword>
<evidence type="ECO:0000256" key="1">
    <source>
        <dbReference type="ARBA" id="ARBA00004141"/>
    </source>
</evidence>
<feature type="transmembrane region" description="Helical" evidence="7">
    <location>
        <begin position="6"/>
        <end position="24"/>
    </location>
</feature>
<feature type="transmembrane region" description="Helical" evidence="7">
    <location>
        <begin position="45"/>
        <end position="66"/>
    </location>
</feature>
<dbReference type="AlphaFoldDB" id="U4KY88"/>
<evidence type="ECO:0000256" key="2">
    <source>
        <dbReference type="ARBA" id="ARBA00022692"/>
    </source>
</evidence>
<dbReference type="InterPro" id="IPR049326">
    <property type="entry name" value="Rhodopsin_dom_fungi"/>
</dbReference>
<dbReference type="OrthoDB" id="5372266at2759"/>